<dbReference type="InterPro" id="IPR036179">
    <property type="entry name" value="Ig-like_dom_sf"/>
</dbReference>
<name>A0A3N0YNF2_ANAGA</name>
<feature type="domain" description="Ig-like" evidence="1">
    <location>
        <begin position="115"/>
        <end position="155"/>
    </location>
</feature>
<dbReference type="InterPro" id="IPR003597">
    <property type="entry name" value="Ig_C1-set"/>
</dbReference>
<dbReference type="Pfam" id="PF07686">
    <property type="entry name" value="V-set"/>
    <property type="match status" value="1"/>
</dbReference>
<accession>A0A3N0YNF2</accession>
<dbReference type="SUPFAM" id="SSF48726">
    <property type="entry name" value="Immunoglobulin"/>
    <property type="match status" value="2"/>
</dbReference>
<sequence>MAPLLLPSNVCLEPCNGSQGFFWKTSLNVSVPQGQNVTLSCPLMPKSSNGVLSWYKQTPGQGPQLILSYNVTDTSELFYYSVASDEKDGMNQMFSRGLRLVVEVPHIHVDRPVTPQVHVLIPVGVQKQHSERVTLACVITGLQSKTVRITWKVNGATGLKTYGSSPQVQREPGAAQCFLLGFSFTSSCFPQLTQCKYKELLQPQPECRQGHRTDTSGILPSLTEERCPCPAYCAS</sequence>
<dbReference type="InterPro" id="IPR013783">
    <property type="entry name" value="Ig-like_fold"/>
</dbReference>
<dbReference type="PROSITE" id="PS50835">
    <property type="entry name" value="IG_LIKE"/>
    <property type="match status" value="1"/>
</dbReference>
<evidence type="ECO:0000313" key="2">
    <source>
        <dbReference type="EMBL" id="ROL47733.1"/>
    </source>
</evidence>
<dbReference type="OrthoDB" id="8837635at2759"/>
<evidence type="ECO:0000313" key="3">
    <source>
        <dbReference type="Proteomes" id="UP000281406"/>
    </source>
</evidence>
<dbReference type="Proteomes" id="UP000281406">
    <property type="component" value="Unassembled WGS sequence"/>
</dbReference>
<evidence type="ECO:0000259" key="1">
    <source>
        <dbReference type="PROSITE" id="PS50835"/>
    </source>
</evidence>
<organism evidence="2 3">
    <name type="scientific">Anabarilius grahami</name>
    <name type="common">Kanglang fish</name>
    <name type="synonym">Barilius grahami</name>
    <dbReference type="NCBI Taxonomy" id="495550"/>
    <lineage>
        <taxon>Eukaryota</taxon>
        <taxon>Metazoa</taxon>
        <taxon>Chordata</taxon>
        <taxon>Craniata</taxon>
        <taxon>Vertebrata</taxon>
        <taxon>Euteleostomi</taxon>
        <taxon>Actinopterygii</taxon>
        <taxon>Neopterygii</taxon>
        <taxon>Teleostei</taxon>
        <taxon>Ostariophysi</taxon>
        <taxon>Cypriniformes</taxon>
        <taxon>Xenocyprididae</taxon>
        <taxon>Xenocypridinae</taxon>
        <taxon>Xenocypridinae incertae sedis</taxon>
        <taxon>Anabarilius</taxon>
    </lineage>
</organism>
<comment type="caution">
    <text evidence="2">The sequence shown here is derived from an EMBL/GenBank/DDBJ whole genome shotgun (WGS) entry which is preliminary data.</text>
</comment>
<proteinExistence type="predicted"/>
<protein>
    <recommendedName>
        <fullName evidence="1">Ig-like domain-containing protein</fullName>
    </recommendedName>
</protein>
<dbReference type="Pfam" id="PF07654">
    <property type="entry name" value="C1-set"/>
    <property type="match status" value="1"/>
</dbReference>
<dbReference type="InterPro" id="IPR013106">
    <property type="entry name" value="Ig_V-set"/>
</dbReference>
<dbReference type="EMBL" id="RJVU01035287">
    <property type="protein sequence ID" value="ROL47733.1"/>
    <property type="molecule type" value="Genomic_DNA"/>
</dbReference>
<dbReference type="CDD" id="cd00099">
    <property type="entry name" value="IgV"/>
    <property type="match status" value="1"/>
</dbReference>
<keyword evidence="3" id="KW-1185">Reference proteome</keyword>
<dbReference type="InterPro" id="IPR007110">
    <property type="entry name" value="Ig-like_dom"/>
</dbReference>
<dbReference type="AlphaFoldDB" id="A0A3N0YNF2"/>
<reference evidence="2 3" key="1">
    <citation type="submission" date="2018-10" db="EMBL/GenBank/DDBJ databases">
        <title>Genome assembly for a Yunnan-Guizhou Plateau 3E fish, Anabarilius grahami (Regan), and its evolutionary and genetic applications.</title>
        <authorList>
            <person name="Jiang W."/>
        </authorList>
    </citation>
    <scope>NUCLEOTIDE SEQUENCE [LARGE SCALE GENOMIC DNA]</scope>
    <source>
        <strain evidence="2">AG-KIZ</strain>
        <tissue evidence="2">Muscle</tissue>
    </source>
</reference>
<dbReference type="Gene3D" id="2.60.40.10">
    <property type="entry name" value="Immunoglobulins"/>
    <property type="match status" value="2"/>
</dbReference>
<gene>
    <name evidence="2" type="ORF">DPX16_16105</name>
</gene>